<evidence type="ECO:0000313" key="2">
    <source>
        <dbReference type="Proteomes" id="UP001153148"/>
    </source>
</evidence>
<name>A0ABN7NL64_TIMPD</name>
<proteinExistence type="predicted"/>
<sequence length="176" mass="19615">MKRGYLPPPRWPDPAHWRKNWDYPNEGPPRYHSPPLSTEYERPPPYYYPGPGRHCFGSVTGWTETTATANLIPLQDGRPPPTGAPSPQILLFGAKLRFQNYVYKPLAPGWCLEAKKVPGDRPGSTTALESPSLSIAPDHHATSIPATHFSLLLDVFALPTCYWLSSVTITQEDPLV</sequence>
<reference evidence="1" key="1">
    <citation type="submission" date="2021-03" db="EMBL/GenBank/DDBJ databases">
        <authorList>
            <person name="Tran Van P."/>
        </authorList>
    </citation>
    <scope>NUCLEOTIDE SEQUENCE</scope>
</reference>
<keyword evidence="2" id="KW-1185">Reference proteome</keyword>
<gene>
    <name evidence="1" type="ORF">TPAB3V08_LOCUS2547</name>
</gene>
<accession>A0ABN7NL64</accession>
<organism evidence="1 2">
    <name type="scientific">Timema podura</name>
    <name type="common">Walking stick</name>
    <dbReference type="NCBI Taxonomy" id="61482"/>
    <lineage>
        <taxon>Eukaryota</taxon>
        <taxon>Metazoa</taxon>
        <taxon>Ecdysozoa</taxon>
        <taxon>Arthropoda</taxon>
        <taxon>Hexapoda</taxon>
        <taxon>Insecta</taxon>
        <taxon>Pterygota</taxon>
        <taxon>Neoptera</taxon>
        <taxon>Polyneoptera</taxon>
        <taxon>Phasmatodea</taxon>
        <taxon>Timematodea</taxon>
        <taxon>Timematoidea</taxon>
        <taxon>Timematidae</taxon>
        <taxon>Timema</taxon>
    </lineage>
</organism>
<evidence type="ECO:0000313" key="1">
    <source>
        <dbReference type="EMBL" id="CAG2055544.1"/>
    </source>
</evidence>
<dbReference type="EMBL" id="CAJPIN010002610">
    <property type="protein sequence ID" value="CAG2055544.1"/>
    <property type="molecule type" value="Genomic_DNA"/>
</dbReference>
<comment type="caution">
    <text evidence="1">The sequence shown here is derived from an EMBL/GenBank/DDBJ whole genome shotgun (WGS) entry which is preliminary data.</text>
</comment>
<dbReference type="Proteomes" id="UP001153148">
    <property type="component" value="Unassembled WGS sequence"/>
</dbReference>
<protein>
    <submittedName>
        <fullName evidence="1">Uncharacterized protein</fullName>
    </submittedName>
</protein>